<dbReference type="Gene3D" id="2.60.40.10">
    <property type="entry name" value="Immunoglobulins"/>
    <property type="match status" value="1"/>
</dbReference>
<feature type="domain" description="DUF7507" evidence="2">
    <location>
        <begin position="127"/>
        <end position="226"/>
    </location>
</feature>
<dbReference type="InterPro" id="IPR047589">
    <property type="entry name" value="DUF11_rpt"/>
</dbReference>
<sequence>MEGPRNPFGEDVHLLLEKTGHYEDSNEDGEFSAGDTVFYSFLIKNVCTGTIDQISVQDPLATVEGEPITLSPGEENGTAFSAYHVLSQEDVDAGEFKNKATVSGKLPSGEVTTAEDEDIQDIYVKGSIKLEKTGTYEDTNGDGVPNVGDHVHYSFVVKNSCHATLYDVVVVDPLVEVSGGPVMLAPGEKDRTTFTGTYALTQTDIDAGTLVNTATATGRNSHGEVILDKDEDTQFFEVSGAVKLKKVGEYQDSNGDGYASPGDQILYTFEVKNSCHVTLKNVHIVDPLVAVSGGPITLAPGEKDKTTFKAIYTITQEDVDRGKVVNEATATGENPQGEPITDCDTYTVLLEGPDQTVMFELTKTVDVTQAVLGQQLTYTISITNTSQIEVKDITVTDHLPGELTLISSSLEQEVGGGWSIASMEPDEQLVIEIVVMATQVGEAVNVVELTVGDCRVEAEAEAVIITDRNVDMVISKTSEAAKIYQGDEFTYTIIVQNTGEGQATEVLIVDQLPELVSYVGSSYLLSTKEIEPQLSQEGNTLRWIIAEFPAGASMAITLTVKANMLGDLLNEVSVESAQEDVNPADNTDSDVNTIAEFFIPNVFTPGTKDNINDYFMIRELQQFTRNRIVIMNRLGDHVFEKENYQNDWDAEGLNGGAYFYVLQVTDAQGDPHVFKGWVQVIKSTTSSQTER</sequence>
<feature type="domain" description="DUF7507" evidence="2">
    <location>
        <begin position="250"/>
        <end position="342"/>
    </location>
</feature>
<keyword evidence="4" id="KW-1185">Reference proteome</keyword>
<dbReference type="Gene3D" id="2.60.40.740">
    <property type="match status" value="1"/>
</dbReference>
<evidence type="ECO:0000259" key="1">
    <source>
        <dbReference type="Pfam" id="PF01345"/>
    </source>
</evidence>
<feature type="domain" description="DUF11" evidence="1">
    <location>
        <begin position="360"/>
        <end position="450"/>
    </location>
</feature>
<dbReference type="Proteomes" id="UP000647339">
    <property type="component" value="Unassembled WGS sequence"/>
</dbReference>
<feature type="domain" description="DUF7507" evidence="2">
    <location>
        <begin position="16"/>
        <end position="114"/>
    </location>
</feature>
<dbReference type="PANTHER" id="PTHR34819">
    <property type="entry name" value="LARGE CYSTEINE-RICH PERIPLASMIC PROTEIN OMCB"/>
    <property type="match status" value="1"/>
</dbReference>
<dbReference type="EMBL" id="BMIU01000010">
    <property type="protein sequence ID" value="GGF33813.1"/>
    <property type="molecule type" value="Genomic_DNA"/>
</dbReference>
<dbReference type="InterPro" id="IPR051172">
    <property type="entry name" value="Chlamydia_OmcB"/>
</dbReference>
<accession>A0ABQ1V131</accession>
<dbReference type="InterPro" id="IPR055354">
    <property type="entry name" value="DUF7507"/>
</dbReference>
<dbReference type="Pfam" id="PF01345">
    <property type="entry name" value="DUF11"/>
    <property type="match status" value="2"/>
</dbReference>
<gene>
    <name evidence="3" type="ORF">GCM10011339_22510</name>
</gene>
<organism evidence="3 4">
    <name type="scientific">Echinicola rosea</name>
    <dbReference type="NCBI Taxonomy" id="1807691"/>
    <lineage>
        <taxon>Bacteria</taxon>
        <taxon>Pseudomonadati</taxon>
        <taxon>Bacteroidota</taxon>
        <taxon>Cytophagia</taxon>
        <taxon>Cytophagales</taxon>
        <taxon>Cyclobacteriaceae</taxon>
        <taxon>Echinicola</taxon>
    </lineage>
</organism>
<name>A0ABQ1V131_9BACT</name>
<evidence type="ECO:0008006" key="5">
    <source>
        <dbReference type="Google" id="ProtNLM"/>
    </source>
</evidence>
<feature type="domain" description="DUF11" evidence="1">
    <location>
        <begin position="471"/>
        <end position="589"/>
    </location>
</feature>
<dbReference type="Pfam" id="PF13585">
    <property type="entry name" value="CHU_C"/>
    <property type="match status" value="1"/>
</dbReference>
<evidence type="ECO:0000259" key="2">
    <source>
        <dbReference type="Pfam" id="PF24346"/>
    </source>
</evidence>
<evidence type="ECO:0000313" key="3">
    <source>
        <dbReference type="EMBL" id="GGF33813.1"/>
    </source>
</evidence>
<dbReference type="NCBIfam" id="TIGR01451">
    <property type="entry name" value="B_ant_repeat"/>
    <property type="match status" value="2"/>
</dbReference>
<comment type="caution">
    <text evidence="3">The sequence shown here is derived from an EMBL/GenBank/DDBJ whole genome shotgun (WGS) entry which is preliminary data.</text>
</comment>
<evidence type="ECO:0000313" key="4">
    <source>
        <dbReference type="Proteomes" id="UP000647339"/>
    </source>
</evidence>
<protein>
    <recommendedName>
        <fullName evidence="5">DUF11 domain-containing protein</fullName>
    </recommendedName>
</protein>
<dbReference type="PANTHER" id="PTHR34819:SF3">
    <property type="entry name" value="CELL SURFACE PROTEIN"/>
    <property type="match status" value="1"/>
</dbReference>
<dbReference type="InterPro" id="IPR001434">
    <property type="entry name" value="OmcB-like_DUF11"/>
</dbReference>
<reference evidence="4" key="1">
    <citation type="journal article" date="2019" name="Int. J. Syst. Evol. Microbiol.">
        <title>The Global Catalogue of Microorganisms (GCM) 10K type strain sequencing project: providing services to taxonomists for standard genome sequencing and annotation.</title>
        <authorList>
            <consortium name="The Broad Institute Genomics Platform"/>
            <consortium name="The Broad Institute Genome Sequencing Center for Infectious Disease"/>
            <person name="Wu L."/>
            <person name="Ma J."/>
        </authorList>
    </citation>
    <scope>NUCLEOTIDE SEQUENCE [LARGE SCALE GENOMIC DNA]</scope>
    <source>
        <strain evidence="4">CGMCC 1.15407</strain>
    </source>
</reference>
<proteinExistence type="predicted"/>
<dbReference type="InterPro" id="IPR013783">
    <property type="entry name" value="Ig-like_fold"/>
</dbReference>
<dbReference type="Pfam" id="PF24346">
    <property type="entry name" value="DUF7507"/>
    <property type="match status" value="3"/>
</dbReference>